<evidence type="ECO:0000259" key="2">
    <source>
        <dbReference type="Pfam" id="PF01243"/>
    </source>
</evidence>
<proteinExistence type="predicted"/>
<dbReference type="GO" id="GO:0005829">
    <property type="term" value="C:cytosol"/>
    <property type="evidence" value="ECO:0007669"/>
    <property type="project" value="TreeGrafter"/>
</dbReference>
<dbReference type="Pfam" id="PF01243">
    <property type="entry name" value="PNPOx_N"/>
    <property type="match status" value="1"/>
</dbReference>
<sequence length="178" mass="19521">MKTYNLAEMHGAPTMSWEEVTTRLEAGFNQAPGSQDGEPGRYTTWVTTLNADGGPHVNAVGAIWFDGSFYLVTGPGTRRGRNLARDPRCALSLSVREFDLVVEGNATRVLGEELARVAKRYHDHEGWPAEVDESGEALTAPFNAQTAGPAPWHVHRIDATSAHAVQCVEPYGATRWRF</sequence>
<dbReference type="SUPFAM" id="SSF50475">
    <property type="entry name" value="FMN-binding split barrel"/>
    <property type="match status" value="1"/>
</dbReference>
<evidence type="ECO:0000256" key="1">
    <source>
        <dbReference type="ARBA" id="ARBA00023002"/>
    </source>
</evidence>
<comment type="caution">
    <text evidence="3">The sequence shown here is derived from an EMBL/GenBank/DDBJ whole genome shotgun (WGS) entry which is preliminary data.</text>
</comment>
<protein>
    <submittedName>
        <fullName evidence="3">Pyridoxamine 5'-phosphate oxidase family protein</fullName>
    </submittedName>
</protein>
<dbReference type="PANTHER" id="PTHR35176">
    <property type="entry name" value="HEME OXYGENASE HI_0854-RELATED"/>
    <property type="match status" value="1"/>
</dbReference>
<feature type="domain" description="Pyridoxamine 5'-phosphate oxidase N-terminal" evidence="2">
    <location>
        <begin position="41"/>
        <end position="123"/>
    </location>
</feature>
<dbReference type="PANTHER" id="PTHR35176:SF4">
    <property type="entry name" value="PYRIDOXAMINE 5'-PHOSPHATE OXIDASE-RELATED FMN-BINDING"/>
    <property type="match status" value="1"/>
</dbReference>
<accession>A0A6M1R6X8</accession>
<dbReference type="Proteomes" id="UP000483261">
    <property type="component" value="Unassembled WGS sequence"/>
</dbReference>
<dbReference type="RefSeq" id="WP_165114145.1">
    <property type="nucleotide sequence ID" value="NZ_JAALAA010000032.1"/>
</dbReference>
<dbReference type="InterPro" id="IPR012349">
    <property type="entry name" value="Split_barrel_FMN-bd"/>
</dbReference>
<keyword evidence="4" id="KW-1185">Reference proteome</keyword>
<evidence type="ECO:0000313" key="4">
    <source>
        <dbReference type="Proteomes" id="UP000483261"/>
    </source>
</evidence>
<evidence type="ECO:0000313" key="3">
    <source>
        <dbReference type="EMBL" id="NGN95886.1"/>
    </source>
</evidence>
<dbReference type="GO" id="GO:0016627">
    <property type="term" value="F:oxidoreductase activity, acting on the CH-CH group of donors"/>
    <property type="evidence" value="ECO:0007669"/>
    <property type="project" value="TreeGrafter"/>
</dbReference>
<name>A0A6M1R6X8_9ACTN</name>
<dbReference type="InterPro" id="IPR052019">
    <property type="entry name" value="F420H2_bilvrd_red/Heme_oxyg"/>
</dbReference>
<gene>
    <name evidence="3" type="ORF">G5C66_24495</name>
</gene>
<dbReference type="Gene3D" id="2.30.110.10">
    <property type="entry name" value="Electron Transport, Fmn-binding Protein, Chain A"/>
    <property type="match status" value="1"/>
</dbReference>
<dbReference type="EMBL" id="JAALAA010000032">
    <property type="protein sequence ID" value="NGN95886.1"/>
    <property type="molecule type" value="Genomic_DNA"/>
</dbReference>
<dbReference type="AlphaFoldDB" id="A0A6M1R6X8"/>
<reference evidence="3 4" key="1">
    <citation type="submission" date="2020-02" db="EMBL/GenBank/DDBJ databases">
        <title>Whole-genome analyses of novel actinobacteria.</title>
        <authorList>
            <person name="Sahin N."/>
        </authorList>
    </citation>
    <scope>NUCLEOTIDE SEQUENCE [LARGE SCALE GENOMIC DNA]</scope>
    <source>
        <strain evidence="3 4">KC13</strain>
    </source>
</reference>
<keyword evidence="1" id="KW-0560">Oxidoreductase</keyword>
<organism evidence="3 4">
    <name type="scientific">Nocardioides turkmenicus</name>
    <dbReference type="NCBI Taxonomy" id="2711220"/>
    <lineage>
        <taxon>Bacteria</taxon>
        <taxon>Bacillati</taxon>
        <taxon>Actinomycetota</taxon>
        <taxon>Actinomycetes</taxon>
        <taxon>Propionibacteriales</taxon>
        <taxon>Nocardioidaceae</taxon>
        <taxon>Nocardioides</taxon>
    </lineage>
</organism>
<dbReference type="InterPro" id="IPR011576">
    <property type="entry name" value="Pyridox_Oxase_N"/>
</dbReference>
<dbReference type="GO" id="GO:0070967">
    <property type="term" value="F:coenzyme F420 binding"/>
    <property type="evidence" value="ECO:0007669"/>
    <property type="project" value="TreeGrafter"/>
</dbReference>